<accession>A0A1U8BAR2</accession>
<evidence type="ECO:0000256" key="2">
    <source>
        <dbReference type="ARBA" id="ARBA00022729"/>
    </source>
</evidence>
<comment type="similarity">
    <text evidence="1">Belongs to the 'GDSL' lipolytic enzyme family.</text>
</comment>
<organism evidence="3 4">
    <name type="scientific">Nelumbo nucifera</name>
    <name type="common">Sacred lotus</name>
    <dbReference type="NCBI Taxonomy" id="4432"/>
    <lineage>
        <taxon>Eukaryota</taxon>
        <taxon>Viridiplantae</taxon>
        <taxon>Streptophyta</taxon>
        <taxon>Embryophyta</taxon>
        <taxon>Tracheophyta</taxon>
        <taxon>Spermatophyta</taxon>
        <taxon>Magnoliopsida</taxon>
        <taxon>Proteales</taxon>
        <taxon>Nelumbonaceae</taxon>
        <taxon>Nelumbo</taxon>
    </lineage>
</organism>
<dbReference type="InterPro" id="IPR035669">
    <property type="entry name" value="SGNH_plant_lipase-like"/>
</dbReference>
<dbReference type="PANTHER" id="PTHR45966">
    <property type="entry name" value="GDSL-LIKE LIPASE/ACYLHYDROLASE"/>
    <property type="match status" value="1"/>
</dbReference>
<dbReference type="SUPFAM" id="SSF52266">
    <property type="entry name" value="SGNH hydrolase"/>
    <property type="match status" value="1"/>
</dbReference>
<dbReference type="CDD" id="cd01837">
    <property type="entry name" value="SGNH_plant_lipase_like"/>
    <property type="match status" value="1"/>
</dbReference>
<reference evidence="4" key="1">
    <citation type="submission" date="2025-08" db="UniProtKB">
        <authorList>
            <consortium name="RefSeq"/>
        </authorList>
    </citation>
    <scope>IDENTIFICATION</scope>
</reference>
<dbReference type="KEGG" id="nnu:104608828"/>
<sequence length="369" mass="41451">MAKLSFLFCILALHRILLVPSSCSGHLRQPETPVPFFIFGDSILDPGNNNYINTTTQHQANFWPYGETFFEYSTGRCSDGRLISDFIAKYAKLPMIPPYLQPGVQFNYGANFASAGAGALVETYQGEVIDLKTQLKYFEEMETSLRHKLGDAETKKFLSRAVYLFSIGNNDYMSPFSTVSSMQETSQKELVGRVIGNLTAVIKEIHDRGGRKFAFLNMGPLGCLPGMRALAPGRKGGCLKDASHLAKLHNAAFSQLLLKLESQLDGFKYSNINLYSYISQIMEHPTNYGFKEGITACCGSGPFRGIYSCGGRRGVKRYELCDKVSEYVWWDSFHPSERVYQLIAEQMWNGNPNVVEPYSLKSLFEWVEV</sequence>
<gene>
    <name evidence="4" type="primary">LOC104608828</name>
</gene>
<dbReference type="eggNOG" id="ENOG502QQWV">
    <property type="taxonomic scope" value="Eukaryota"/>
</dbReference>
<dbReference type="Proteomes" id="UP000189703">
    <property type="component" value="Unplaced"/>
</dbReference>
<evidence type="ECO:0000256" key="1">
    <source>
        <dbReference type="ARBA" id="ARBA00008668"/>
    </source>
</evidence>
<dbReference type="InterPro" id="IPR036514">
    <property type="entry name" value="SGNH_hydro_sf"/>
</dbReference>
<dbReference type="RefSeq" id="XP_010273222.1">
    <property type="nucleotide sequence ID" value="XM_010274920.2"/>
</dbReference>
<proteinExistence type="inferred from homology"/>
<dbReference type="AlphaFoldDB" id="A0A1U8BAR2"/>
<dbReference type="InterPro" id="IPR001087">
    <property type="entry name" value="GDSL"/>
</dbReference>
<dbReference type="Gene3D" id="3.40.50.1110">
    <property type="entry name" value="SGNH hydrolase"/>
    <property type="match status" value="1"/>
</dbReference>
<name>A0A1U8BAR2_NELNU</name>
<dbReference type="OrthoDB" id="1600564at2759"/>
<dbReference type="InterPro" id="IPR044552">
    <property type="entry name" value="GLIP1-5/GLL25"/>
</dbReference>
<dbReference type="GeneID" id="104608828"/>
<keyword evidence="2" id="KW-0732">Signal</keyword>
<keyword evidence="3" id="KW-1185">Reference proteome</keyword>
<dbReference type="OMA" id="EYELCAN"/>
<dbReference type="Pfam" id="PF00657">
    <property type="entry name" value="Lipase_GDSL"/>
    <property type="match status" value="1"/>
</dbReference>
<dbReference type="FunCoup" id="A0A1U8BAR2">
    <property type="interactions" value="74"/>
</dbReference>
<dbReference type="GO" id="GO:0016298">
    <property type="term" value="F:lipase activity"/>
    <property type="evidence" value="ECO:0000318"/>
    <property type="project" value="GO_Central"/>
</dbReference>
<dbReference type="PANTHER" id="PTHR45966:SF4">
    <property type="entry name" value="GDSL ESTERASE_LIPASE 5"/>
    <property type="match status" value="1"/>
</dbReference>
<protein>
    <submittedName>
        <fullName evidence="4">GDSL esterase/lipase 5-like</fullName>
    </submittedName>
</protein>
<evidence type="ECO:0000313" key="4">
    <source>
        <dbReference type="RefSeq" id="XP_010273222.1"/>
    </source>
</evidence>
<evidence type="ECO:0000313" key="3">
    <source>
        <dbReference type="Proteomes" id="UP000189703"/>
    </source>
</evidence>